<dbReference type="GO" id="GO:0005737">
    <property type="term" value="C:cytoplasm"/>
    <property type="evidence" value="ECO:0007669"/>
    <property type="project" value="UniProtKB-SubCell"/>
</dbReference>
<dbReference type="GO" id="GO:0035731">
    <property type="term" value="F:dinitrosyl-iron complex binding"/>
    <property type="evidence" value="ECO:0007669"/>
    <property type="project" value="UniProtKB-UniRule"/>
</dbReference>
<dbReference type="HAMAP" id="MF_01479">
    <property type="entry name" value="WhiB"/>
    <property type="match status" value="1"/>
</dbReference>
<comment type="subcellular location">
    <subcellularLocation>
        <location evidence="1 11">Cytoplasm</location>
    </subcellularLocation>
</comment>
<evidence type="ECO:0000256" key="7">
    <source>
        <dbReference type="ARBA" id="ARBA00023015"/>
    </source>
</evidence>
<evidence type="ECO:0000256" key="5">
    <source>
        <dbReference type="ARBA" id="ARBA00023004"/>
    </source>
</evidence>
<comment type="similarity">
    <text evidence="2 11">Belongs to the WhiB family.</text>
</comment>
<reference evidence="14" key="2">
    <citation type="journal article" date="2022" name="BMC Genomics">
        <title>Comparative genome analysis of mycobacteria focusing on tRNA and non-coding RNA.</title>
        <authorList>
            <person name="Behra P.R.K."/>
            <person name="Pettersson B.M.F."/>
            <person name="Ramesh M."/>
            <person name="Das S."/>
            <person name="Dasgupta S."/>
            <person name="Kirsebom L.A."/>
        </authorList>
    </citation>
    <scope>NUCLEOTIDE SEQUENCE</scope>
    <source>
        <strain evidence="14">DSM 44838</strain>
    </source>
</reference>
<evidence type="ECO:0000256" key="12">
    <source>
        <dbReference type="SAM" id="MobiDB-lite"/>
    </source>
</evidence>
<organism evidence="14 15">
    <name type="scientific">Mycobacterium yunnanensis</name>
    <dbReference type="NCBI Taxonomy" id="368477"/>
    <lineage>
        <taxon>Bacteria</taxon>
        <taxon>Bacillati</taxon>
        <taxon>Actinomycetota</taxon>
        <taxon>Actinomycetes</taxon>
        <taxon>Mycobacteriales</taxon>
        <taxon>Mycobacteriaceae</taxon>
        <taxon>Mycobacterium</taxon>
    </lineage>
</organism>
<keyword evidence="15" id="KW-1185">Reference proteome</keyword>
<keyword evidence="3 11" id="KW-0004">4Fe-4S</keyword>
<dbReference type="Pfam" id="PF02467">
    <property type="entry name" value="Whib"/>
    <property type="match status" value="1"/>
</dbReference>
<name>A0A9X2Z6B8_9MYCO</name>
<reference evidence="14" key="1">
    <citation type="submission" date="2020-07" db="EMBL/GenBank/DDBJ databases">
        <authorList>
            <person name="Pettersson B.M.F."/>
            <person name="Behra P.R.K."/>
            <person name="Ramesh M."/>
            <person name="Das S."/>
            <person name="Dasgupta S."/>
            <person name="Kirsebom L.A."/>
        </authorList>
    </citation>
    <scope>NUCLEOTIDE SEQUENCE</scope>
    <source>
        <strain evidence="14">DSM 44838</strain>
    </source>
</reference>
<keyword evidence="4 11" id="KW-0479">Metal-binding</keyword>
<dbReference type="GO" id="GO:0051539">
    <property type="term" value="F:4 iron, 4 sulfur cluster binding"/>
    <property type="evidence" value="ECO:0007669"/>
    <property type="project" value="UniProtKB-UniRule"/>
</dbReference>
<evidence type="ECO:0000256" key="2">
    <source>
        <dbReference type="ARBA" id="ARBA00006597"/>
    </source>
</evidence>
<feature type="domain" description="4Fe-4S Wbl-type" evidence="13">
    <location>
        <begin position="23"/>
        <end position="87"/>
    </location>
</feature>
<proteinExistence type="inferred from homology"/>
<gene>
    <name evidence="11" type="primary">whiB</name>
    <name evidence="14" type="ORF">H7K45_26165</name>
</gene>
<keyword evidence="9 11" id="KW-1015">Disulfide bond</keyword>
<dbReference type="InterPro" id="IPR034768">
    <property type="entry name" value="4FE4S_WBL"/>
</dbReference>
<evidence type="ECO:0000256" key="11">
    <source>
        <dbReference type="HAMAP-Rule" id="MF_01479"/>
    </source>
</evidence>
<feature type="binding site" evidence="11">
    <location>
        <position position="63"/>
    </location>
    <ligand>
        <name>[4Fe-4S] cluster</name>
        <dbReference type="ChEBI" id="CHEBI:49883"/>
    </ligand>
</feature>
<dbReference type="AlphaFoldDB" id="A0A9X2Z6B8"/>
<evidence type="ECO:0000256" key="1">
    <source>
        <dbReference type="ARBA" id="ARBA00004496"/>
    </source>
</evidence>
<keyword evidence="6 11" id="KW-0411">Iron-sulfur</keyword>
<dbReference type="InterPro" id="IPR003482">
    <property type="entry name" value="Whib"/>
</dbReference>
<sequence length="97" mass="11112">MAPLQPEPSGSALARGEWRVKARCRTVAEEVFYPPERETRRARRERETVARQICWTCPVQVPCRRFAVATQEPHGVWGGTTPLDRRRLAGEARPRDS</sequence>
<evidence type="ECO:0000256" key="9">
    <source>
        <dbReference type="ARBA" id="ARBA00023157"/>
    </source>
</evidence>
<keyword evidence="8 11" id="KW-0238">DNA-binding</keyword>
<comment type="PTM">
    <text evidence="11">The Fe-S cluster can be nitrosylated by nitric oxide (NO).</text>
</comment>
<dbReference type="GO" id="GO:0045892">
    <property type="term" value="P:negative regulation of DNA-templated transcription"/>
    <property type="evidence" value="ECO:0007669"/>
    <property type="project" value="TreeGrafter"/>
</dbReference>
<evidence type="ECO:0000313" key="15">
    <source>
        <dbReference type="Proteomes" id="UP001141629"/>
    </source>
</evidence>
<dbReference type="PROSITE" id="PS51674">
    <property type="entry name" value="4FE4S_WBL"/>
    <property type="match status" value="1"/>
</dbReference>
<feature type="binding site" evidence="11">
    <location>
        <position position="54"/>
    </location>
    <ligand>
        <name>[4Fe-4S] cluster</name>
        <dbReference type="ChEBI" id="CHEBI:49883"/>
    </ligand>
</feature>
<feature type="binding site" evidence="11">
    <location>
        <position position="24"/>
    </location>
    <ligand>
        <name>[4Fe-4S] cluster</name>
        <dbReference type="ChEBI" id="CHEBI:49883"/>
    </ligand>
</feature>
<keyword evidence="7 11" id="KW-0805">Transcription regulation</keyword>
<evidence type="ECO:0000256" key="10">
    <source>
        <dbReference type="ARBA" id="ARBA00023163"/>
    </source>
</evidence>
<comment type="PTM">
    <text evidence="11">Upon Fe-S cluster removal intramolecular disulfide bonds are formed.</text>
</comment>
<dbReference type="PANTHER" id="PTHR38839">
    <property type="entry name" value="TRANSCRIPTIONAL REGULATOR WHID-RELATED"/>
    <property type="match status" value="1"/>
</dbReference>
<evidence type="ECO:0000313" key="14">
    <source>
        <dbReference type="EMBL" id="MCV7424045.1"/>
    </source>
</evidence>
<keyword evidence="5 11" id="KW-0408">Iron</keyword>
<accession>A0A9X2Z6B8</accession>
<evidence type="ECO:0000256" key="3">
    <source>
        <dbReference type="ARBA" id="ARBA00022485"/>
    </source>
</evidence>
<evidence type="ECO:0000256" key="8">
    <source>
        <dbReference type="ARBA" id="ARBA00023125"/>
    </source>
</evidence>
<dbReference type="GO" id="GO:0046872">
    <property type="term" value="F:metal ion binding"/>
    <property type="evidence" value="ECO:0007669"/>
    <property type="project" value="UniProtKB-KW"/>
</dbReference>
<dbReference type="GO" id="GO:0003677">
    <property type="term" value="F:DNA binding"/>
    <property type="evidence" value="ECO:0007669"/>
    <property type="project" value="UniProtKB-UniRule"/>
</dbReference>
<feature type="compositionally biased region" description="Basic and acidic residues" evidence="12">
    <location>
        <begin position="83"/>
        <end position="97"/>
    </location>
</feature>
<dbReference type="EMBL" id="JACKVK010000013">
    <property type="protein sequence ID" value="MCV7424045.1"/>
    <property type="molecule type" value="Genomic_DNA"/>
</dbReference>
<evidence type="ECO:0000256" key="4">
    <source>
        <dbReference type="ARBA" id="ARBA00022723"/>
    </source>
</evidence>
<dbReference type="GO" id="GO:0047134">
    <property type="term" value="F:protein-disulfide reductase [NAD(P)H] activity"/>
    <property type="evidence" value="ECO:0007669"/>
    <property type="project" value="TreeGrafter"/>
</dbReference>
<evidence type="ECO:0000256" key="6">
    <source>
        <dbReference type="ARBA" id="ARBA00023014"/>
    </source>
</evidence>
<keyword evidence="11" id="KW-0963">Cytoplasm</keyword>
<feature type="binding site" evidence="11">
    <location>
        <position position="57"/>
    </location>
    <ligand>
        <name>[4Fe-4S] cluster</name>
        <dbReference type="ChEBI" id="CHEBI:49883"/>
    </ligand>
</feature>
<comment type="caution">
    <text evidence="14">The sequence shown here is derived from an EMBL/GenBank/DDBJ whole genome shotgun (WGS) entry which is preliminary data.</text>
</comment>
<comment type="cofactor">
    <cofactor evidence="11">
        <name>[4Fe-4S] cluster</name>
        <dbReference type="ChEBI" id="CHEBI:49883"/>
    </cofactor>
    <text evidence="11">Binds 1 [4Fe-4S] cluster per subunit. Following nitrosylation of the [4Fe-4S] cluster binds 1 [4Fe-8(NO)] cluster per subunit.</text>
</comment>
<comment type="function">
    <text evidence="11">Acts as a transcriptional regulator. Probably redox-responsive. The apo- but not holo-form probably binds DNA.</text>
</comment>
<dbReference type="GO" id="GO:0045454">
    <property type="term" value="P:cell redox homeostasis"/>
    <property type="evidence" value="ECO:0007669"/>
    <property type="project" value="TreeGrafter"/>
</dbReference>
<feature type="region of interest" description="Disordered" evidence="12">
    <location>
        <begin position="74"/>
        <end position="97"/>
    </location>
</feature>
<keyword evidence="10 11" id="KW-0804">Transcription</keyword>
<dbReference type="Proteomes" id="UP001141629">
    <property type="component" value="Unassembled WGS sequence"/>
</dbReference>
<protein>
    <recommendedName>
        <fullName evidence="11">Transcriptional regulator WhiB</fullName>
    </recommendedName>
</protein>
<evidence type="ECO:0000259" key="13">
    <source>
        <dbReference type="PROSITE" id="PS51674"/>
    </source>
</evidence>